<organism evidence="1 2">
    <name type="scientific">Cellulomonas marina</name>
    <dbReference type="NCBI Taxonomy" id="988821"/>
    <lineage>
        <taxon>Bacteria</taxon>
        <taxon>Bacillati</taxon>
        <taxon>Actinomycetota</taxon>
        <taxon>Actinomycetes</taxon>
        <taxon>Micrococcales</taxon>
        <taxon>Cellulomonadaceae</taxon>
        <taxon>Cellulomonas</taxon>
    </lineage>
</organism>
<evidence type="ECO:0000313" key="1">
    <source>
        <dbReference type="EMBL" id="SFB36830.1"/>
    </source>
</evidence>
<gene>
    <name evidence="1" type="ORF">SAMN05421867_1185</name>
</gene>
<dbReference type="AlphaFoldDB" id="A0A1I1AK60"/>
<dbReference type="EMBL" id="FOKA01000018">
    <property type="protein sequence ID" value="SFB36830.1"/>
    <property type="molecule type" value="Genomic_DNA"/>
</dbReference>
<accession>A0A1I1AK60</accession>
<dbReference type="Proteomes" id="UP000199012">
    <property type="component" value="Unassembled WGS sequence"/>
</dbReference>
<evidence type="ECO:0000313" key="2">
    <source>
        <dbReference type="Proteomes" id="UP000199012"/>
    </source>
</evidence>
<dbReference type="RefSeq" id="WP_090034461.1">
    <property type="nucleotide sequence ID" value="NZ_BONM01000028.1"/>
</dbReference>
<dbReference type="STRING" id="988821.SAMN05421867_1185"/>
<protein>
    <submittedName>
        <fullName evidence="1">Uncharacterized protein</fullName>
    </submittedName>
</protein>
<name>A0A1I1AK60_9CELL</name>
<dbReference type="OrthoDB" id="6870466at2"/>
<sequence length="380" mass="39291">MPATPSKDLLVAHVRALLDVEPPVGAYGVPDSVPIVAFGDAQHARVATVGINPSDAEFAGVQPPIALTASALGTSTGTPATVEQAERLLAVCSGYFQHHPYWKYFAPLEKVLQTGTGTSYSDGSACHLDVVPWATTPVWGQITEATTRKELLDAGAPVLASVLEATSLELVLLNGKQVVDQVQHAGLAQLDLVESKQIKPEGAPTKLYVGEIGGVRALGWSTNLQAPFAGVGAHFIEQLSTWVSNTSRGGARPLLPSGVGVAPASPAPATEQPLTGSELVAHLHHWVTSSNSPTLADVGTFGGAAALHAVIGGVPVHVNADTSRSAVKALLAESAAGTLVWRVVANTKGKVNKVTFQGDGASTPGWYCYTDEPLPVPAIL</sequence>
<reference evidence="1 2" key="1">
    <citation type="submission" date="2016-10" db="EMBL/GenBank/DDBJ databases">
        <authorList>
            <person name="de Groot N.N."/>
        </authorList>
    </citation>
    <scope>NUCLEOTIDE SEQUENCE [LARGE SCALE GENOMIC DNA]</scope>
    <source>
        <strain evidence="1 2">CGMCC 4.6945</strain>
    </source>
</reference>
<proteinExistence type="predicted"/>
<keyword evidence="2" id="KW-1185">Reference proteome</keyword>